<dbReference type="PROSITE" id="PS00108">
    <property type="entry name" value="PROTEIN_KINASE_ST"/>
    <property type="match status" value="1"/>
</dbReference>
<keyword evidence="1" id="KW-0472">Membrane</keyword>
<evidence type="ECO:0000313" key="4">
    <source>
        <dbReference type="Proteomes" id="UP001501920"/>
    </source>
</evidence>
<evidence type="ECO:0000259" key="2">
    <source>
        <dbReference type="PROSITE" id="PS50011"/>
    </source>
</evidence>
<dbReference type="PANTHER" id="PTHR13954:SF28">
    <property type="match status" value="1"/>
</dbReference>
<dbReference type="GO" id="GO:0005524">
    <property type="term" value="F:ATP binding"/>
    <property type="evidence" value="ECO:0007669"/>
    <property type="project" value="InterPro"/>
</dbReference>
<reference evidence="3" key="2">
    <citation type="submission" date="2025-08" db="UniProtKB">
        <authorList>
            <consortium name="Ensembl"/>
        </authorList>
    </citation>
    <scope>IDENTIFICATION</scope>
</reference>
<dbReference type="InterPro" id="IPR011009">
    <property type="entry name" value="Kinase-like_dom_sf"/>
</dbReference>
<dbReference type="OMA" id="CTCHYIT"/>
<dbReference type="InterPro" id="IPR008271">
    <property type="entry name" value="Ser/Thr_kinase_AS"/>
</dbReference>
<sequence>MVKANNEQLKNEISHLRLLESKYIVRYVDFVEGEDFNYLALQLCEYDLEKYRKEKLHEKGEEDKMKVLKKLAREVLLGLQVVHDAGMIHRDIKPNNVLIDVEGKARLADFGISRILDGGESTSMKSLLNEMGIQLHSILCSVTVIGDACLCLQVAGMLLHYILSDGFHPFGKHIFRMANIANGKYSLHEKIEKDVEAKDLIEGMLPKDPEKRLKIEEAVDHPYFWDDHRWEQRKSFQMTFNASWAAGLSARLCALLSILIFSFLCKTLSVSDI</sequence>
<evidence type="ECO:0000256" key="1">
    <source>
        <dbReference type="SAM" id="Phobius"/>
    </source>
</evidence>
<dbReference type="AlphaFoldDB" id="A0A3B4BT82"/>
<keyword evidence="1" id="KW-0812">Transmembrane</keyword>
<keyword evidence="4" id="KW-1185">Reference proteome</keyword>
<feature type="domain" description="Protein kinase" evidence="2">
    <location>
        <begin position="1"/>
        <end position="224"/>
    </location>
</feature>
<dbReference type="SUPFAM" id="SSF56112">
    <property type="entry name" value="Protein kinase-like (PK-like)"/>
    <property type="match status" value="1"/>
</dbReference>
<dbReference type="PROSITE" id="PS50011">
    <property type="entry name" value="PROTEIN_KINASE_DOM"/>
    <property type="match status" value="1"/>
</dbReference>
<dbReference type="SMART" id="SM00220">
    <property type="entry name" value="S_TKc"/>
    <property type="match status" value="1"/>
</dbReference>
<dbReference type="InterPro" id="IPR045133">
    <property type="entry name" value="IRE1/2-like"/>
</dbReference>
<reference evidence="3 4" key="1">
    <citation type="submission" date="2020-10" db="EMBL/GenBank/DDBJ databases">
        <title>Pygocentrus nattereri (red-bellied piranha) genome, fPygNat1, primary haplotype.</title>
        <authorList>
            <person name="Myers G."/>
            <person name="Meyer A."/>
            <person name="Karagic N."/>
            <person name="Pippel M."/>
            <person name="Winkler S."/>
            <person name="Tracey A."/>
            <person name="Wood J."/>
            <person name="Formenti G."/>
            <person name="Howe K."/>
            <person name="Fedrigo O."/>
            <person name="Jarvis E.D."/>
        </authorList>
    </citation>
    <scope>NUCLEOTIDE SEQUENCE [LARGE SCALE GENOMIC DNA]</scope>
</reference>
<dbReference type="Gene3D" id="1.10.510.10">
    <property type="entry name" value="Transferase(Phosphotransferase) domain 1"/>
    <property type="match status" value="1"/>
</dbReference>
<dbReference type="GeneTree" id="ENSGT00940000165054"/>
<dbReference type="Pfam" id="PF00069">
    <property type="entry name" value="Pkinase"/>
    <property type="match status" value="1"/>
</dbReference>
<keyword evidence="1" id="KW-1133">Transmembrane helix</keyword>
<evidence type="ECO:0000313" key="3">
    <source>
        <dbReference type="Ensembl" id="ENSPNAP00000001751.2"/>
    </source>
</evidence>
<dbReference type="PANTHER" id="PTHR13954">
    <property type="entry name" value="IRE1-RELATED"/>
    <property type="match status" value="1"/>
</dbReference>
<reference evidence="3" key="3">
    <citation type="submission" date="2025-09" db="UniProtKB">
        <authorList>
            <consortium name="Ensembl"/>
        </authorList>
    </citation>
    <scope>IDENTIFICATION</scope>
</reference>
<dbReference type="GO" id="GO:0004521">
    <property type="term" value="F:RNA endonuclease activity"/>
    <property type="evidence" value="ECO:0007669"/>
    <property type="project" value="InterPro"/>
</dbReference>
<dbReference type="GO" id="GO:0036498">
    <property type="term" value="P:IRE1-mediated unfolded protein response"/>
    <property type="evidence" value="ECO:0007669"/>
    <property type="project" value="TreeGrafter"/>
</dbReference>
<dbReference type="InterPro" id="IPR000719">
    <property type="entry name" value="Prot_kinase_dom"/>
</dbReference>
<proteinExistence type="predicted"/>
<name>A0A3B4BT82_PYGNA</name>
<dbReference type="GO" id="GO:0004674">
    <property type="term" value="F:protein serine/threonine kinase activity"/>
    <property type="evidence" value="ECO:0007669"/>
    <property type="project" value="InterPro"/>
</dbReference>
<dbReference type="GO" id="GO:1990604">
    <property type="term" value="C:IRE1-TRAF2-ASK1 complex"/>
    <property type="evidence" value="ECO:0007669"/>
    <property type="project" value="TreeGrafter"/>
</dbReference>
<protein>
    <recommendedName>
        <fullName evidence="2">Protein kinase domain-containing protein</fullName>
    </recommendedName>
</protein>
<feature type="transmembrane region" description="Helical" evidence="1">
    <location>
        <begin position="244"/>
        <end position="265"/>
    </location>
</feature>
<dbReference type="Proteomes" id="UP001501920">
    <property type="component" value="Chromosome 14"/>
</dbReference>
<dbReference type="Ensembl" id="ENSPNAT00000011607.2">
    <property type="protein sequence ID" value="ENSPNAP00000001751.2"/>
    <property type="gene ID" value="ENSPNAG00000008351.2"/>
</dbReference>
<dbReference type="GO" id="GO:0051082">
    <property type="term" value="F:unfolded protein binding"/>
    <property type="evidence" value="ECO:0007669"/>
    <property type="project" value="TreeGrafter"/>
</dbReference>
<dbReference type="GO" id="GO:0070059">
    <property type="term" value="P:intrinsic apoptotic signaling pathway in response to endoplasmic reticulum stress"/>
    <property type="evidence" value="ECO:0007669"/>
    <property type="project" value="TreeGrafter"/>
</dbReference>
<organism evidence="3 4">
    <name type="scientific">Pygocentrus nattereri</name>
    <name type="common">Red-bellied piranha</name>
    <dbReference type="NCBI Taxonomy" id="42514"/>
    <lineage>
        <taxon>Eukaryota</taxon>
        <taxon>Metazoa</taxon>
        <taxon>Chordata</taxon>
        <taxon>Craniata</taxon>
        <taxon>Vertebrata</taxon>
        <taxon>Euteleostomi</taxon>
        <taxon>Actinopterygii</taxon>
        <taxon>Neopterygii</taxon>
        <taxon>Teleostei</taxon>
        <taxon>Ostariophysi</taxon>
        <taxon>Characiformes</taxon>
        <taxon>Characoidei</taxon>
        <taxon>Pygocentrus</taxon>
    </lineage>
</organism>
<accession>A0A3B4BT82</accession>